<feature type="compositionally biased region" description="Polar residues" evidence="1">
    <location>
        <begin position="496"/>
        <end position="514"/>
    </location>
</feature>
<feature type="region of interest" description="Disordered" evidence="1">
    <location>
        <begin position="31"/>
        <end position="190"/>
    </location>
</feature>
<accession>A0A1B9GTF7</accession>
<name>A0A1B9GTF7_9TREE</name>
<reference evidence="3" key="2">
    <citation type="submission" date="2013-12" db="EMBL/GenBank/DDBJ databases">
        <title>Evolution of pathogenesis and genome organization in the Tremellales.</title>
        <authorList>
            <person name="Cuomo C."/>
            <person name="Litvintseva A."/>
            <person name="Heitman J."/>
            <person name="Chen Y."/>
            <person name="Sun S."/>
            <person name="Springer D."/>
            <person name="Dromer F."/>
            <person name="Young S."/>
            <person name="Zeng Q."/>
            <person name="Chapman S."/>
            <person name="Gujja S."/>
            <person name="Saif S."/>
            <person name="Birren B."/>
        </authorList>
    </citation>
    <scope>NUCLEOTIDE SEQUENCE [LARGE SCALE GENOMIC DNA]</scope>
    <source>
        <strain evidence="3">BCC8398</strain>
    </source>
</reference>
<dbReference type="Proteomes" id="UP000092666">
    <property type="component" value="Unassembled WGS sequence"/>
</dbReference>
<reference evidence="2 3" key="1">
    <citation type="submission" date="2013-07" db="EMBL/GenBank/DDBJ databases">
        <title>The Genome Sequence of Cryptococcus heveanensis BCC8398.</title>
        <authorList>
            <consortium name="The Broad Institute Genome Sequencing Platform"/>
            <person name="Cuomo C."/>
            <person name="Litvintseva A."/>
            <person name="Chen Y."/>
            <person name="Heitman J."/>
            <person name="Sun S."/>
            <person name="Springer D."/>
            <person name="Dromer F."/>
            <person name="Young S.K."/>
            <person name="Zeng Q."/>
            <person name="Gargeya S."/>
            <person name="Fitzgerald M."/>
            <person name="Abouelleil A."/>
            <person name="Alvarado L."/>
            <person name="Berlin A.M."/>
            <person name="Chapman S.B."/>
            <person name="Dewar J."/>
            <person name="Goldberg J."/>
            <person name="Griggs A."/>
            <person name="Gujja S."/>
            <person name="Hansen M."/>
            <person name="Howarth C."/>
            <person name="Imamovic A."/>
            <person name="Larimer J."/>
            <person name="McCowan C."/>
            <person name="Murphy C."/>
            <person name="Pearson M."/>
            <person name="Priest M."/>
            <person name="Roberts A."/>
            <person name="Saif S."/>
            <person name="Shea T."/>
            <person name="Sykes S."/>
            <person name="Wortman J."/>
            <person name="Nusbaum C."/>
            <person name="Birren B."/>
        </authorList>
    </citation>
    <scope>NUCLEOTIDE SEQUENCE [LARGE SCALE GENOMIC DNA]</scope>
    <source>
        <strain evidence="2 3">BCC8398</strain>
    </source>
</reference>
<feature type="region of interest" description="Disordered" evidence="1">
    <location>
        <begin position="780"/>
        <end position="812"/>
    </location>
</feature>
<evidence type="ECO:0008006" key="4">
    <source>
        <dbReference type="Google" id="ProtNLM"/>
    </source>
</evidence>
<dbReference type="OrthoDB" id="2555515at2759"/>
<feature type="compositionally biased region" description="Polar residues" evidence="1">
    <location>
        <begin position="53"/>
        <end position="62"/>
    </location>
</feature>
<evidence type="ECO:0000313" key="2">
    <source>
        <dbReference type="EMBL" id="OCF34352.1"/>
    </source>
</evidence>
<keyword evidence="3" id="KW-1185">Reference proteome</keyword>
<dbReference type="EMBL" id="KV700125">
    <property type="protein sequence ID" value="OCF34352.1"/>
    <property type="molecule type" value="Genomic_DNA"/>
</dbReference>
<protein>
    <recommendedName>
        <fullName evidence="4">Something about silencing protein 4 domain-containing protein</fullName>
    </recommendedName>
</protein>
<proteinExistence type="predicted"/>
<dbReference type="STRING" id="1296120.A0A1B9GTF7"/>
<feature type="compositionally biased region" description="Basic and acidic residues" evidence="1">
    <location>
        <begin position="659"/>
        <end position="673"/>
    </location>
</feature>
<feature type="region of interest" description="Disordered" evidence="1">
    <location>
        <begin position="640"/>
        <end position="673"/>
    </location>
</feature>
<gene>
    <name evidence="2" type="ORF">I316_03866</name>
</gene>
<feature type="compositionally biased region" description="Polar residues" evidence="1">
    <location>
        <begin position="95"/>
        <end position="106"/>
    </location>
</feature>
<feature type="compositionally biased region" description="Low complexity" evidence="1">
    <location>
        <begin position="118"/>
        <end position="135"/>
    </location>
</feature>
<organism evidence="2 3">
    <name type="scientific">Kwoniella heveanensis BCC8398</name>
    <dbReference type="NCBI Taxonomy" id="1296120"/>
    <lineage>
        <taxon>Eukaryota</taxon>
        <taxon>Fungi</taxon>
        <taxon>Dikarya</taxon>
        <taxon>Basidiomycota</taxon>
        <taxon>Agaricomycotina</taxon>
        <taxon>Tremellomycetes</taxon>
        <taxon>Tremellales</taxon>
        <taxon>Cryptococcaceae</taxon>
        <taxon>Kwoniella</taxon>
    </lineage>
</organism>
<sequence length="836" mass="90736">MSPVRPRSSTRLTRQSGNAIASAAANVNALAGASSSTRTTRARTSQAAAEHASPTSAISSELTDSECEGDESPQTTLEGEKSKAGPSISRGHVRSSGQTTSQSQIRTPARDVKGKGKATPQTPQTPAETPTQAQARTGRSLGGTSAAVTTEAGSGARSEAEAGHGTTANEAGPSRRVLPARIRRSAGGGEGMREVEEMIVDWLERWGEPTTTPPDDLPIVLTSIPLSFVQPPVEHILASQPEPPPITLTPTRKKADVQEEAKLGKEDKIEVPSWVMVRAGEDDEEEAREELEMKGRGRGRGAGLVSPVKRLRRGGIGDEPEEDTSDAYYMQLHKKYEVFERRQRIREKETLQFERYKMRSRIDLLKNMPKLTWSSVVSTILIRGSKIDWARGKERIKGKGADWLRSQLIKEGEEVMKRFDELLPPEQRKPKPQTPAQADSRRSTPSRASPSPSLTPPPVVLPARVAALRDHSTSSLAKRKRRSTIANLDGKDYRSSADSPSASTTKKAETRTSSPRVVKTYAKRLRSDVSVELDDEGEIVDAVKEEKTKVATQTRTTQTISIKPAPQPIAVAVDTIPLPGRQQSLPVVPASDKADRPLYPIFNRPIRPAPLHVNQATTPSSTTALAQRVPCLIEAASRRERSLKANGQIPPGARPAAESPRDEKTPLPSREKSRVIRKSDMVNPFGMPVPSVLESKSEFTIAEKEDFWPIIAQREDLARRQRGVQPHIPNSNGNMQTRPPLPHHLQLLSGAVKGVNGTLIQTGLETTTPSASSICFTSAPHHENKNEDGIVPQSGHDHGIQEANGALNGNHRTSDVDALTAEEVAEIEGVEAAVVL</sequence>
<feature type="region of interest" description="Disordered" evidence="1">
    <location>
        <begin position="421"/>
        <end position="514"/>
    </location>
</feature>
<feature type="compositionally biased region" description="Low complexity" evidence="1">
    <location>
        <begin position="31"/>
        <end position="49"/>
    </location>
</feature>
<evidence type="ECO:0000313" key="3">
    <source>
        <dbReference type="Proteomes" id="UP000092666"/>
    </source>
</evidence>
<evidence type="ECO:0000256" key="1">
    <source>
        <dbReference type="SAM" id="MobiDB-lite"/>
    </source>
</evidence>
<dbReference type="AlphaFoldDB" id="A0A1B9GTF7"/>
<feature type="compositionally biased region" description="Low complexity" evidence="1">
    <location>
        <begin position="443"/>
        <end position="452"/>
    </location>
</feature>